<reference evidence="1" key="1">
    <citation type="submission" date="2021-09" db="EMBL/GenBank/DDBJ databases">
        <authorList>
            <consortium name="Pathogen Informatics"/>
        </authorList>
    </citation>
    <scope>NUCLEOTIDE SEQUENCE</scope>
</reference>
<comment type="caution">
    <text evidence="1">The sequence shown here is derived from an EMBL/GenBank/DDBJ whole genome shotgun (WGS) entry which is preliminary data.</text>
</comment>
<organism evidence="1 2">
    <name type="scientific">Cercopithifilaria johnstoni</name>
    <dbReference type="NCBI Taxonomy" id="2874296"/>
    <lineage>
        <taxon>Eukaryota</taxon>
        <taxon>Metazoa</taxon>
        <taxon>Ecdysozoa</taxon>
        <taxon>Nematoda</taxon>
        <taxon>Chromadorea</taxon>
        <taxon>Rhabditida</taxon>
        <taxon>Spirurina</taxon>
        <taxon>Spiruromorpha</taxon>
        <taxon>Filarioidea</taxon>
        <taxon>Onchocercidae</taxon>
        <taxon>Cercopithifilaria</taxon>
    </lineage>
</organism>
<evidence type="ECO:0000313" key="1">
    <source>
        <dbReference type="EMBL" id="CAG9530476.1"/>
    </source>
</evidence>
<sequence length="81" mass="8814">MEVLRLVYDSVQNLQRLPCTLGMIDGECVDQNDLIDEASKLLTMCSNIQQKILNAESISTAARNSATNGTEAISLVDNLLS</sequence>
<dbReference type="AlphaFoldDB" id="A0A8J2LM48"/>
<dbReference type="Proteomes" id="UP000746747">
    <property type="component" value="Unassembled WGS sequence"/>
</dbReference>
<accession>A0A8J2LM48</accession>
<proteinExistence type="predicted"/>
<gene>
    <name evidence="1" type="ORF">CJOHNSTONI_LOCUS968</name>
</gene>
<dbReference type="EMBL" id="CAKAEH010000278">
    <property type="protein sequence ID" value="CAG9530476.1"/>
    <property type="molecule type" value="Genomic_DNA"/>
</dbReference>
<name>A0A8J2LM48_9BILA</name>
<keyword evidence="2" id="KW-1185">Reference proteome</keyword>
<dbReference type="OrthoDB" id="5857519at2759"/>
<protein>
    <submittedName>
        <fullName evidence="1">Uncharacterized protein</fullName>
    </submittedName>
</protein>
<evidence type="ECO:0000313" key="2">
    <source>
        <dbReference type="Proteomes" id="UP000746747"/>
    </source>
</evidence>